<evidence type="ECO:0000313" key="4">
    <source>
        <dbReference type="Proteomes" id="UP000005239"/>
    </source>
</evidence>
<keyword evidence="4" id="KW-1185">Reference proteome</keyword>
<name>A0A2A6CXV6_PRIPA</name>
<feature type="chain" id="PRO_5043321511" evidence="2">
    <location>
        <begin position="20"/>
        <end position="631"/>
    </location>
</feature>
<reference evidence="4" key="1">
    <citation type="journal article" date="2008" name="Nat. Genet.">
        <title>The Pristionchus pacificus genome provides a unique perspective on nematode lifestyle and parasitism.</title>
        <authorList>
            <person name="Dieterich C."/>
            <person name="Clifton S.W."/>
            <person name="Schuster L.N."/>
            <person name="Chinwalla A."/>
            <person name="Delehaunty K."/>
            <person name="Dinkelacker I."/>
            <person name="Fulton L."/>
            <person name="Fulton R."/>
            <person name="Godfrey J."/>
            <person name="Minx P."/>
            <person name="Mitreva M."/>
            <person name="Roeseler W."/>
            <person name="Tian H."/>
            <person name="Witte H."/>
            <person name="Yang S.P."/>
            <person name="Wilson R.K."/>
            <person name="Sommer R.J."/>
        </authorList>
    </citation>
    <scope>NUCLEOTIDE SEQUENCE [LARGE SCALE GENOMIC DNA]</scope>
    <source>
        <strain evidence="4">PS312</strain>
    </source>
</reference>
<feature type="region of interest" description="Disordered" evidence="1">
    <location>
        <begin position="431"/>
        <end position="455"/>
    </location>
</feature>
<organism evidence="3 4">
    <name type="scientific">Pristionchus pacificus</name>
    <name type="common">Parasitic nematode worm</name>
    <dbReference type="NCBI Taxonomy" id="54126"/>
    <lineage>
        <taxon>Eukaryota</taxon>
        <taxon>Metazoa</taxon>
        <taxon>Ecdysozoa</taxon>
        <taxon>Nematoda</taxon>
        <taxon>Chromadorea</taxon>
        <taxon>Rhabditida</taxon>
        <taxon>Rhabditina</taxon>
        <taxon>Diplogasteromorpha</taxon>
        <taxon>Diplogasteroidea</taxon>
        <taxon>Neodiplogasteridae</taxon>
        <taxon>Pristionchus</taxon>
    </lineage>
</organism>
<gene>
    <name evidence="3" type="primary">WBGene00111822</name>
</gene>
<accession>A0A8R1UDX3</accession>
<reference evidence="3" key="2">
    <citation type="submission" date="2022-06" db="UniProtKB">
        <authorList>
            <consortium name="EnsemblMetazoa"/>
        </authorList>
    </citation>
    <scope>IDENTIFICATION</scope>
    <source>
        <strain evidence="3">PS312</strain>
    </source>
</reference>
<evidence type="ECO:0000256" key="2">
    <source>
        <dbReference type="SAM" id="SignalP"/>
    </source>
</evidence>
<feature type="compositionally biased region" description="Polar residues" evidence="1">
    <location>
        <begin position="500"/>
        <end position="513"/>
    </location>
</feature>
<sequence length="631" mass="70373">MRLFELLLFAPLLFVVINASSPSFDDFPTKATEEEPSASSPAPRKTWKDRRPEYGIFGKKGCVRGREGDKCGRHSPDVTCRVTTSSMRRRDDARRSRSTSLASLCDVLLQPECHHQPEGHKFGMNSSARRDFFDKEVRVSNKATSTMRVLLIASLLLIGVPDDAGATTKPQSAIKCPRGYKPLFGECTEVADEPKPTTSSPIDISNIVCPFGHVGIENKSIEPSPVDAWNCHNLYRYNAELNRCEYVRCCCIPSVLDVRTGLCVDEAQIDLINCPWKGYRYNAENKRCDWLADEPKPTTPAPIERAYCAHGNIYDFTTGLCGKKFTIEPCPEGYYRVHCLIGPCECVKEWKAETAEVTVAPTWTRPAKPFDNFRPFSCVCFRSPCPCDEREFPRCPAGQYHSGYAGCLELPKCKRGYKPLANECAEVTDDPKQIEPATTTPSTTSKRPPLFGRRPCPDGERPMLCRNPPCICESIPCPSGFKLDFMGKCVQVTDEPKPTNPTTALQASSQRTTRPPLYRPHVQPCREGYRPTPCFAYPCRCEQIPCPIGHAIERNMLGQCIKLPDCPSGYTPKNDLDLCNKVADEPKPINSAKCPRGYTANPKTGQCDKVLIKDNTSPCNIECFDPPCPCF</sequence>
<keyword evidence="2" id="KW-0732">Signal</keyword>
<feature type="region of interest" description="Disordered" evidence="1">
    <location>
        <begin position="496"/>
        <end position="519"/>
    </location>
</feature>
<dbReference type="AlphaFoldDB" id="A0A2A6CXV6"/>
<evidence type="ECO:0000313" key="3">
    <source>
        <dbReference type="EnsemblMetazoa" id="PPA22268.1"/>
    </source>
</evidence>
<dbReference type="EnsemblMetazoa" id="PPA22268.1">
    <property type="protein sequence ID" value="PPA22268.1"/>
    <property type="gene ID" value="WBGene00111822"/>
</dbReference>
<feature type="signal peptide" evidence="2">
    <location>
        <begin position="1"/>
        <end position="19"/>
    </location>
</feature>
<accession>A0A2A6CXV6</accession>
<dbReference type="Proteomes" id="UP000005239">
    <property type="component" value="Unassembled WGS sequence"/>
</dbReference>
<protein>
    <submittedName>
        <fullName evidence="3">Uncharacterized protein</fullName>
    </submittedName>
</protein>
<feature type="region of interest" description="Disordered" evidence="1">
    <location>
        <begin position="25"/>
        <end position="50"/>
    </location>
</feature>
<proteinExistence type="predicted"/>
<feature type="compositionally biased region" description="Low complexity" evidence="1">
    <location>
        <begin position="436"/>
        <end position="445"/>
    </location>
</feature>
<evidence type="ECO:0000256" key="1">
    <source>
        <dbReference type="SAM" id="MobiDB-lite"/>
    </source>
</evidence>